<feature type="transmembrane region" description="Helical" evidence="1">
    <location>
        <begin position="21"/>
        <end position="39"/>
    </location>
</feature>
<keyword evidence="1" id="KW-0812">Transmembrane</keyword>
<dbReference type="AlphaFoldDB" id="A0A6A5YI94"/>
<dbReference type="Proteomes" id="UP000799770">
    <property type="component" value="Unassembled WGS sequence"/>
</dbReference>
<keyword evidence="1" id="KW-1133">Transmembrane helix</keyword>
<evidence type="ECO:0000313" key="3">
    <source>
        <dbReference type="Proteomes" id="UP000799770"/>
    </source>
</evidence>
<gene>
    <name evidence="2" type="ORF">BDV96DRAFT_591793</name>
</gene>
<reference evidence="2" key="1">
    <citation type="journal article" date="2020" name="Stud. Mycol.">
        <title>101 Dothideomycetes genomes: a test case for predicting lifestyles and emergence of pathogens.</title>
        <authorList>
            <person name="Haridas S."/>
            <person name="Albert R."/>
            <person name="Binder M."/>
            <person name="Bloem J."/>
            <person name="Labutti K."/>
            <person name="Salamov A."/>
            <person name="Andreopoulos B."/>
            <person name="Baker S."/>
            <person name="Barry K."/>
            <person name="Bills G."/>
            <person name="Bluhm B."/>
            <person name="Cannon C."/>
            <person name="Castanera R."/>
            <person name="Culley D."/>
            <person name="Daum C."/>
            <person name="Ezra D."/>
            <person name="Gonzalez J."/>
            <person name="Henrissat B."/>
            <person name="Kuo A."/>
            <person name="Liang C."/>
            <person name="Lipzen A."/>
            <person name="Lutzoni F."/>
            <person name="Magnuson J."/>
            <person name="Mondo S."/>
            <person name="Nolan M."/>
            <person name="Ohm R."/>
            <person name="Pangilinan J."/>
            <person name="Park H.-J."/>
            <person name="Ramirez L."/>
            <person name="Alfaro M."/>
            <person name="Sun H."/>
            <person name="Tritt A."/>
            <person name="Yoshinaga Y."/>
            <person name="Zwiers L.-H."/>
            <person name="Turgeon B."/>
            <person name="Goodwin S."/>
            <person name="Spatafora J."/>
            <person name="Crous P."/>
            <person name="Grigoriev I."/>
        </authorList>
    </citation>
    <scope>NUCLEOTIDE SEQUENCE</scope>
    <source>
        <strain evidence="2">CBS 627.86</strain>
    </source>
</reference>
<dbReference type="EMBL" id="ML977369">
    <property type="protein sequence ID" value="KAF2105931.1"/>
    <property type="molecule type" value="Genomic_DNA"/>
</dbReference>
<name>A0A6A5YI94_9PLEO</name>
<proteinExistence type="predicted"/>
<evidence type="ECO:0000313" key="2">
    <source>
        <dbReference type="EMBL" id="KAF2105931.1"/>
    </source>
</evidence>
<feature type="transmembrane region" description="Helical" evidence="1">
    <location>
        <begin position="59"/>
        <end position="79"/>
    </location>
</feature>
<keyword evidence="3" id="KW-1185">Reference proteome</keyword>
<evidence type="ECO:0000256" key="1">
    <source>
        <dbReference type="SAM" id="Phobius"/>
    </source>
</evidence>
<organism evidence="2 3">
    <name type="scientific">Lophiotrema nucula</name>
    <dbReference type="NCBI Taxonomy" id="690887"/>
    <lineage>
        <taxon>Eukaryota</taxon>
        <taxon>Fungi</taxon>
        <taxon>Dikarya</taxon>
        <taxon>Ascomycota</taxon>
        <taxon>Pezizomycotina</taxon>
        <taxon>Dothideomycetes</taxon>
        <taxon>Pleosporomycetidae</taxon>
        <taxon>Pleosporales</taxon>
        <taxon>Lophiotremataceae</taxon>
        <taxon>Lophiotrema</taxon>
    </lineage>
</organism>
<keyword evidence="1" id="KW-0472">Membrane</keyword>
<protein>
    <submittedName>
        <fullName evidence="2">Uncharacterized protein</fullName>
    </submittedName>
</protein>
<accession>A0A6A5YI94</accession>
<sequence length="110" mass="12547">MIRKRWLERHSNAKRRLHLTIFTLAVFHSISIVEETLFVRWHFFSTMSSPSLSSLLAPWLRGLMIVATRTTLTLPHLSVMTCAKMSKTHANTFAGLTISTHIGFSTYATQ</sequence>